<comment type="caution">
    <text evidence="1">The sequence shown here is derived from an EMBL/GenBank/DDBJ whole genome shotgun (WGS) entry which is preliminary data.</text>
</comment>
<dbReference type="EMBL" id="BOOU01000038">
    <property type="protein sequence ID" value="GII77679.1"/>
    <property type="molecule type" value="Genomic_DNA"/>
</dbReference>
<evidence type="ECO:0000313" key="2">
    <source>
        <dbReference type="Proteomes" id="UP000655287"/>
    </source>
</evidence>
<dbReference type="Proteomes" id="UP000655287">
    <property type="component" value="Unassembled WGS sequence"/>
</dbReference>
<accession>A0A919R0T3</accession>
<reference evidence="1" key="1">
    <citation type="submission" date="2021-01" db="EMBL/GenBank/DDBJ databases">
        <title>Whole genome shotgun sequence of Sphaerisporangium rufum NBRC 109079.</title>
        <authorList>
            <person name="Komaki H."/>
            <person name="Tamura T."/>
        </authorList>
    </citation>
    <scope>NUCLEOTIDE SEQUENCE</scope>
    <source>
        <strain evidence="1">NBRC 109079</strain>
    </source>
</reference>
<proteinExistence type="predicted"/>
<organism evidence="1 2">
    <name type="scientific">Sphaerisporangium rufum</name>
    <dbReference type="NCBI Taxonomy" id="1381558"/>
    <lineage>
        <taxon>Bacteria</taxon>
        <taxon>Bacillati</taxon>
        <taxon>Actinomycetota</taxon>
        <taxon>Actinomycetes</taxon>
        <taxon>Streptosporangiales</taxon>
        <taxon>Streptosporangiaceae</taxon>
        <taxon>Sphaerisporangium</taxon>
    </lineage>
</organism>
<evidence type="ECO:0000313" key="1">
    <source>
        <dbReference type="EMBL" id="GII77679.1"/>
    </source>
</evidence>
<gene>
    <name evidence="1" type="ORF">Sru01_26610</name>
</gene>
<sequence length="121" mass="12302">MSFVRHARAAVPQTNPPFHHIGPFVPALCAPRAGSGGAAGERLADFGGLGGGVTARARGVFWREPAREGPAPGERLTDFGWAGRWGYGSGSQCFGANRPGKGPRRVSGLLVAGVLGGGVPA</sequence>
<protein>
    <submittedName>
        <fullName evidence="1">Uncharacterized protein</fullName>
    </submittedName>
</protein>
<keyword evidence="2" id="KW-1185">Reference proteome</keyword>
<dbReference type="AlphaFoldDB" id="A0A919R0T3"/>
<name>A0A919R0T3_9ACTN</name>